<keyword evidence="2" id="KW-1185">Reference proteome</keyword>
<evidence type="ECO:0000313" key="2">
    <source>
        <dbReference type="Proteomes" id="UP000325255"/>
    </source>
</evidence>
<accession>A0A5M6INM5</accession>
<dbReference type="AlphaFoldDB" id="A0A5M6INM5"/>
<sequence length="71" mass="7478">MIANDPASPQSDPVRAVAIARFRMALHEAGATWATAVAREHGTDLSGLLSLPLPKLQALTARAQAAASWEE</sequence>
<gene>
    <name evidence="1" type="ORF">F1189_21995</name>
</gene>
<protein>
    <submittedName>
        <fullName evidence="1">Uncharacterized protein</fullName>
    </submittedName>
</protein>
<proteinExistence type="predicted"/>
<comment type="caution">
    <text evidence="1">The sequence shown here is derived from an EMBL/GenBank/DDBJ whole genome shotgun (WGS) entry which is preliminary data.</text>
</comment>
<organism evidence="1 2">
    <name type="scientific">Rhodovastum atsumiense</name>
    <dbReference type="NCBI Taxonomy" id="504468"/>
    <lineage>
        <taxon>Bacteria</taxon>
        <taxon>Pseudomonadati</taxon>
        <taxon>Pseudomonadota</taxon>
        <taxon>Alphaproteobacteria</taxon>
        <taxon>Acetobacterales</taxon>
        <taxon>Acetobacteraceae</taxon>
        <taxon>Rhodovastum</taxon>
    </lineage>
</organism>
<evidence type="ECO:0000313" key="1">
    <source>
        <dbReference type="EMBL" id="KAA5609864.1"/>
    </source>
</evidence>
<name>A0A5M6INM5_9PROT</name>
<dbReference type="RefSeq" id="WP_150043033.1">
    <property type="nucleotide sequence ID" value="NZ_OW485601.1"/>
</dbReference>
<reference evidence="1 2" key="1">
    <citation type="submission" date="2019-09" db="EMBL/GenBank/DDBJ databases">
        <title>Genome sequence of Rhodovastum atsumiense, a diverse member of the Acetobacteraceae family of non-sulfur purple photosynthetic bacteria.</title>
        <authorList>
            <person name="Meyer T."/>
            <person name="Kyndt J."/>
        </authorList>
    </citation>
    <scope>NUCLEOTIDE SEQUENCE [LARGE SCALE GENOMIC DNA]</scope>
    <source>
        <strain evidence="1 2">DSM 21279</strain>
    </source>
</reference>
<dbReference type="Proteomes" id="UP000325255">
    <property type="component" value="Unassembled WGS sequence"/>
</dbReference>
<dbReference type="EMBL" id="VWPK01000042">
    <property type="protein sequence ID" value="KAA5609864.1"/>
    <property type="molecule type" value="Genomic_DNA"/>
</dbReference>